<dbReference type="SMART" id="SM00692">
    <property type="entry name" value="DM3"/>
    <property type="match status" value="1"/>
</dbReference>
<dbReference type="Pfam" id="PF21788">
    <property type="entry name" value="TNP-like_GBD"/>
    <property type="match status" value="1"/>
</dbReference>
<dbReference type="Proteomes" id="UP000478052">
    <property type="component" value="Unassembled WGS sequence"/>
</dbReference>
<dbReference type="GO" id="GO:0003677">
    <property type="term" value="F:DNA binding"/>
    <property type="evidence" value="ECO:0007669"/>
    <property type="project" value="UniProtKB-UniRule"/>
</dbReference>
<sequence>MAFFNSFKFYEFIMVKCVVVGCTSGYTSNKDKFHKFCAPKDLDLRKKWQMKIPRKNFTLTEKSYVCEKHFKEDDIVKFWESGTIKWRLKEGVVPSLFPGPIYLSNITKPRKPPCVRVSTSNTSNSNTILNQKVDSFNNAEVLNIVENLIEDIEGNLFQQLSFDFKLIGPWTKLPMSQSDQKLCFVTFNLNSKPVPTIQKCIQINENNHLTFAVNGKIIQLKEHGYHITPGNSRDEFLKNLKKYEDIKLCNGGPIATNFPNASKNLCAVNSEGLLQHHECFLIINKASKATCCTNCSRLKNVLICKKRRNMLNSKEMLEVSPSKKQKIAEIRKKSYSLQRRVLRTKNKVTELQEELIKSQNDMAECNNKFLEDKLQGMNDSQRTLILECFSASKLKNSKSRRYSENWLMLCLLLNIRSPSTYNYLRVSALLPLPHKKTVRKHLSCVKTTCGFDSDFLKLLQKKGETMLEKDKHGVLLFDAVSLRKSLAVNSSNLTYSGLEDFGNDFENNSCHKDFADHALVFMWQSLGSNFYQTVGCFASKGEVKAVMIAQLVLKAITLLENIGLYVHGIVCDGATTNRRMWVELGIDGSKAKLKNYFEHPVYPERKIYALSDFVHLFKCVRNRLYNNKQLRLRADSKQIAWNYFKEVYKADIQHPGNLRLIPRITTQHLELTSMSKMRVRLCTQVFSMSMVKAMEYYKSKGNLMLKGSEETINFIEFWNNLFDSFNRTLPWQGLRLNDDEGFQIFKDALNYIDSWEDEMLSGKIGPEDFLTNSTAQGLRVTISSTIDLSSYLLKSCGYDYVLTGKMSQDPLEKFFGIVRQSCGPNDHPTTPTFLHLYKILSVYSVLKPPKYGNCTVTDTDVPKISLSDLKNIFHDKSSERSEKVYRLKKKLDSLIEEGLWEPCEVLPQINNDNESSTRDCIIYYVCGYVTKQILRKTNCSACISYFKSGNANHPCAELVNLKTNGKLIYPNTALFEFLNIVEHSFGKHCNDFNVFENVIEEITENNFNFKFSCSSHSVDVTTKVIVYFLQMRMRQNSYQETIKLKKISREKKKFQSCIIHKMLHESSL</sequence>
<dbReference type="Pfam" id="PF05485">
    <property type="entry name" value="THAP"/>
    <property type="match status" value="1"/>
</dbReference>
<dbReference type="PROSITE" id="PS50950">
    <property type="entry name" value="ZF_THAP"/>
    <property type="match status" value="1"/>
</dbReference>
<dbReference type="InterPro" id="IPR048366">
    <property type="entry name" value="TNP-like_GBD"/>
</dbReference>
<evidence type="ECO:0000256" key="4">
    <source>
        <dbReference type="ARBA" id="ARBA00023125"/>
    </source>
</evidence>
<dbReference type="EMBL" id="VUJU01008018">
    <property type="protein sequence ID" value="KAF0736905.1"/>
    <property type="molecule type" value="Genomic_DNA"/>
</dbReference>
<accession>A0A6G0XAA3</accession>
<evidence type="ECO:0000256" key="5">
    <source>
        <dbReference type="PROSITE-ProRule" id="PRU00309"/>
    </source>
</evidence>
<name>A0A6G0XAA3_APHCR</name>
<evidence type="ECO:0000313" key="9">
    <source>
        <dbReference type="Proteomes" id="UP000478052"/>
    </source>
</evidence>
<keyword evidence="4 5" id="KW-0238">DNA-binding</keyword>
<evidence type="ECO:0000256" key="1">
    <source>
        <dbReference type="ARBA" id="ARBA00022723"/>
    </source>
</evidence>
<dbReference type="InterPro" id="IPR048367">
    <property type="entry name" value="TNP-like_RNaseH_C"/>
</dbReference>
<keyword evidence="3" id="KW-0862">Zinc</keyword>
<dbReference type="SMART" id="SM00980">
    <property type="entry name" value="THAP"/>
    <property type="match status" value="1"/>
</dbReference>
<feature type="domain" description="THAP-type" evidence="7">
    <location>
        <begin position="13"/>
        <end position="97"/>
    </location>
</feature>
<dbReference type="InterPro" id="IPR038441">
    <property type="entry name" value="THAP_Znf_sf"/>
</dbReference>
<keyword evidence="9" id="KW-1185">Reference proteome</keyword>
<evidence type="ECO:0000256" key="6">
    <source>
        <dbReference type="SAM" id="Coils"/>
    </source>
</evidence>
<evidence type="ECO:0000256" key="2">
    <source>
        <dbReference type="ARBA" id="ARBA00022771"/>
    </source>
</evidence>
<feature type="coiled-coil region" evidence="6">
    <location>
        <begin position="341"/>
        <end position="380"/>
    </location>
</feature>
<organism evidence="8 9">
    <name type="scientific">Aphis craccivora</name>
    <name type="common">Cowpea aphid</name>
    <dbReference type="NCBI Taxonomy" id="307492"/>
    <lineage>
        <taxon>Eukaryota</taxon>
        <taxon>Metazoa</taxon>
        <taxon>Ecdysozoa</taxon>
        <taxon>Arthropoda</taxon>
        <taxon>Hexapoda</taxon>
        <taxon>Insecta</taxon>
        <taxon>Pterygota</taxon>
        <taxon>Neoptera</taxon>
        <taxon>Paraneoptera</taxon>
        <taxon>Hemiptera</taxon>
        <taxon>Sternorrhyncha</taxon>
        <taxon>Aphidomorpha</taxon>
        <taxon>Aphidoidea</taxon>
        <taxon>Aphididae</taxon>
        <taxon>Aphidini</taxon>
        <taxon>Aphis</taxon>
        <taxon>Aphis</taxon>
    </lineage>
</organism>
<keyword evidence="1" id="KW-0479">Metal-binding</keyword>
<dbReference type="OrthoDB" id="6601865at2759"/>
<reference evidence="8 9" key="1">
    <citation type="submission" date="2019-08" db="EMBL/GenBank/DDBJ databases">
        <title>Whole genome of Aphis craccivora.</title>
        <authorList>
            <person name="Voronova N.V."/>
            <person name="Shulinski R.S."/>
            <person name="Bandarenka Y.V."/>
            <person name="Zhorov D.G."/>
            <person name="Warner D."/>
        </authorList>
    </citation>
    <scope>NUCLEOTIDE SEQUENCE [LARGE SCALE GENOMIC DNA]</scope>
    <source>
        <strain evidence="8">180601</strain>
        <tissue evidence="8">Whole Body</tissue>
    </source>
</reference>
<comment type="caution">
    <text evidence="8">The sequence shown here is derived from an EMBL/GenBank/DDBJ whole genome shotgun (WGS) entry which is preliminary data.</text>
</comment>
<evidence type="ECO:0000259" key="7">
    <source>
        <dbReference type="PROSITE" id="PS50950"/>
    </source>
</evidence>
<dbReference type="InterPro" id="IPR006612">
    <property type="entry name" value="THAP_Znf"/>
</dbReference>
<keyword evidence="6" id="KW-0175">Coiled coil</keyword>
<evidence type="ECO:0000256" key="3">
    <source>
        <dbReference type="ARBA" id="ARBA00022833"/>
    </source>
</evidence>
<dbReference type="InterPro" id="IPR048365">
    <property type="entry name" value="TNP-like_RNaseH_N"/>
</dbReference>
<dbReference type="AlphaFoldDB" id="A0A6G0XAA3"/>
<dbReference type="Pfam" id="PF21787">
    <property type="entry name" value="TNP-like_RNaseH_N"/>
    <property type="match status" value="1"/>
</dbReference>
<dbReference type="Pfam" id="PF21789">
    <property type="entry name" value="TNP-like_RNaseH_C"/>
    <property type="match status" value="1"/>
</dbReference>
<dbReference type="PANTHER" id="PTHR47577:SF2">
    <property type="entry name" value="THAP DOMAIN CONTAINING 9"/>
    <property type="match status" value="1"/>
</dbReference>
<dbReference type="GO" id="GO:0008270">
    <property type="term" value="F:zinc ion binding"/>
    <property type="evidence" value="ECO:0007669"/>
    <property type="project" value="UniProtKB-KW"/>
</dbReference>
<dbReference type="Gene3D" id="6.20.210.20">
    <property type="entry name" value="THAP domain"/>
    <property type="match status" value="1"/>
</dbReference>
<dbReference type="SUPFAM" id="SSF57716">
    <property type="entry name" value="Glucocorticoid receptor-like (DNA-binding domain)"/>
    <property type="match status" value="1"/>
</dbReference>
<gene>
    <name evidence="8" type="ORF">FWK35_00022215</name>
</gene>
<keyword evidence="2 5" id="KW-0863">Zinc-finger</keyword>
<dbReference type="PANTHER" id="PTHR47577">
    <property type="entry name" value="THAP DOMAIN-CONTAINING PROTEIN 6"/>
    <property type="match status" value="1"/>
</dbReference>
<evidence type="ECO:0000313" key="8">
    <source>
        <dbReference type="EMBL" id="KAF0736905.1"/>
    </source>
</evidence>
<proteinExistence type="predicted"/>
<protein>
    <submittedName>
        <fullName evidence="8">THAP-type domain-containing protein</fullName>
    </submittedName>
</protein>